<feature type="region of interest" description="Disordered" evidence="5">
    <location>
        <begin position="1"/>
        <end position="311"/>
    </location>
</feature>
<dbReference type="InterPro" id="IPR005828">
    <property type="entry name" value="MFS_sugar_transport-like"/>
</dbReference>
<dbReference type="InterPro" id="IPR020846">
    <property type="entry name" value="MFS_dom"/>
</dbReference>
<keyword evidence="3 6" id="KW-1133">Transmembrane helix</keyword>
<feature type="transmembrane region" description="Helical" evidence="6">
    <location>
        <begin position="580"/>
        <end position="599"/>
    </location>
</feature>
<evidence type="ECO:0000256" key="1">
    <source>
        <dbReference type="ARBA" id="ARBA00004141"/>
    </source>
</evidence>
<evidence type="ECO:0000256" key="5">
    <source>
        <dbReference type="SAM" id="MobiDB-lite"/>
    </source>
</evidence>
<keyword evidence="9" id="KW-1185">Reference proteome</keyword>
<feature type="transmembrane region" description="Helical" evidence="6">
    <location>
        <begin position="813"/>
        <end position="836"/>
    </location>
</feature>
<name>A0AAQ4F3U7_AMBAM</name>
<dbReference type="Proteomes" id="UP001321473">
    <property type="component" value="Unassembled WGS sequence"/>
</dbReference>
<comment type="subcellular location">
    <subcellularLocation>
        <location evidence="1">Membrane</location>
        <topology evidence="1">Multi-pass membrane protein</topology>
    </subcellularLocation>
</comment>
<feature type="compositionally biased region" description="Low complexity" evidence="5">
    <location>
        <begin position="193"/>
        <end position="206"/>
    </location>
</feature>
<feature type="compositionally biased region" description="Low complexity" evidence="5">
    <location>
        <begin position="233"/>
        <end position="258"/>
    </location>
</feature>
<dbReference type="GO" id="GO:0016020">
    <property type="term" value="C:membrane"/>
    <property type="evidence" value="ECO:0007669"/>
    <property type="project" value="UniProtKB-SubCell"/>
</dbReference>
<keyword evidence="4 6" id="KW-0472">Membrane</keyword>
<feature type="compositionally biased region" description="Polar residues" evidence="5">
    <location>
        <begin position="155"/>
        <end position="169"/>
    </location>
</feature>
<evidence type="ECO:0000256" key="2">
    <source>
        <dbReference type="ARBA" id="ARBA00022692"/>
    </source>
</evidence>
<feature type="transmembrane region" description="Helical" evidence="6">
    <location>
        <begin position="725"/>
        <end position="745"/>
    </location>
</feature>
<comment type="caution">
    <text evidence="8">The sequence shown here is derived from an EMBL/GenBank/DDBJ whole genome shotgun (WGS) entry which is preliminary data.</text>
</comment>
<feature type="transmembrane region" description="Helical" evidence="6">
    <location>
        <begin position="606"/>
        <end position="626"/>
    </location>
</feature>
<proteinExistence type="predicted"/>
<dbReference type="GO" id="GO:0022857">
    <property type="term" value="F:transmembrane transporter activity"/>
    <property type="evidence" value="ECO:0007669"/>
    <property type="project" value="InterPro"/>
</dbReference>
<dbReference type="PANTHER" id="PTHR24064">
    <property type="entry name" value="SOLUTE CARRIER FAMILY 22 MEMBER"/>
    <property type="match status" value="1"/>
</dbReference>
<dbReference type="Gene3D" id="1.20.1250.20">
    <property type="entry name" value="MFS general substrate transporter like domains"/>
    <property type="match status" value="1"/>
</dbReference>
<evidence type="ECO:0000256" key="4">
    <source>
        <dbReference type="ARBA" id="ARBA00023136"/>
    </source>
</evidence>
<accession>A0AAQ4F3U7</accession>
<feature type="transmembrane region" description="Helical" evidence="6">
    <location>
        <begin position="752"/>
        <end position="773"/>
    </location>
</feature>
<feature type="transmembrane region" description="Helical" evidence="6">
    <location>
        <begin position="518"/>
        <end position="538"/>
    </location>
</feature>
<feature type="transmembrane region" description="Helical" evidence="6">
    <location>
        <begin position="842"/>
        <end position="862"/>
    </location>
</feature>
<dbReference type="SUPFAM" id="SSF103473">
    <property type="entry name" value="MFS general substrate transporter"/>
    <property type="match status" value="1"/>
</dbReference>
<reference evidence="8 9" key="1">
    <citation type="journal article" date="2023" name="Arcadia Sci">
        <title>De novo assembly of a long-read Amblyomma americanum tick genome.</title>
        <authorList>
            <person name="Chou S."/>
            <person name="Poskanzer K.E."/>
            <person name="Rollins M."/>
            <person name="Thuy-Boun P.S."/>
        </authorList>
    </citation>
    <scope>NUCLEOTIDE SEQUENCE [LARGE SCALE GENOMIC DNA]</scope>
    <source>
        <strain evidence="8">F_SG_1</strain>
        <tissue evidence="8">Salivary glands</tissue>
    </source>
</reference>
<sequence>MPPEVPQATDNATAAPGKGSCPAVVGSAATHPNVRSPEEETRTSRSSGQRRSSGRPDVLPTSPTSPEVPQRDDSTTAAPAVVAIPGTVVPASADQNIRSVEGEAQTSHAPPDSGGPPEFSPILSVSSEGHQEADSSTTSPCTATASAAPVPAPLHTTSNLEDTRTSQGSRYRPVDLPTSPGLEVTREAYSTSAAPAIATTPALAEPAPAPNKPNVEEETRPSRISRQSRSRSRPASPDGPLGADATTTTAPTASVGAPCAPPFRPCMPNLGDKQMSRMSRASRVSRSRRSCGRPEPVPVLPTSPEGTQGADATTTIPATFTETAMTAPPPLVHPNIEGEARALLMTRSKHSSGPPAIMSPLSPLSPGNPQDVGASATWPVSTMTSAPPLDNILIFGHGRFQRLILLCTTLAFFVAMLHTASLASLARPVDHWCTPPADYARLPVETWKNSSVPLEAGGKRYSQCHRYEPPVPVVKDIDMDNRSVVPCDNGWDYEVGFSTGLGAPSIVQQWDIVCNRHWILGALSALNMLGGAIGAPIAGVTADMIGRRPVLVIWVIFLMFSGIAVVFANTMLLFTVLHTLLSTAASSVFVTSVVVLFEVTDMQHRAAFCSLAIVGALFMATAYHMVISKFSLTWQASQIAYMIPSCGLVLAVYMMDESPCWLLAVSDVRRAECAIMCNAEAHASDLLRIQTLRHRSLIIFGCFFTCVAVYYSLKKGELMRTNETANQAHLLLLLPSILVNVPIVMRAGRRRSLALSMVCLSLLAAALGAAHIIHAPEQVQATITVSWLLVFSLSSIAMFVISAELYPTVLRGAGVSFCYACGRVGGLMAIIADVVLKDELRGATYIAAAALLLLFGTMATALPETTIDQPANTMRDMEADKWQLHSPIRVARKHRRPRLVFGHSRQD</sequence>
<organism evidence="8 9">
    <name type="scientific">Amblyomma americanum</name>
    <name type="common">Lone star tick</name>
    <dbReference type="NCBI Taxonomy" id="6943"/>
    <lineage>
        <taxon>Eukaryota</taxon>
        <taxon>Metazoa</taxon>
        <taxon>Ecdysozoa</taxon>
        <taxon>Arthropoda</taxon>
        <taxon>Chelicerata</taxon>
        <taxon>Arachnida</taxon>
        <taxon>Acari</taxon>
        <taxon>Parasitiformes</taxon>
        <taxon>Ixodida</taxon>
        <taxon>Ixodoidea</taxon>
        <taxon>Ixodidae</taxon>
        <taxon>Amblyomminae</taxon>
        <taxon>Amblyomma</taxon>
    </lineage>
</organism>
<dbReference type="AlphaFoldDB" id="A0AAQ4F3U7"/>
<feature type="transmembrane region" description="Helical" evidence="6">
    <location>
        <begin position="403"/>
        <end position="426"/>
    </location>
</feature>
<evidence type="ECO:0000313" key="8">
    <source>
        <dbReference type="EMBL" id="KAK8781756.1"/>
    </source>
</evidence>
<feature type="compositionally biased region" description="Low complexity" evidence="5">
    <location>
        <begin position="134"/>
        <end position="149"/>
    </location>
</feature>
<feature type="compositionally biased region" description="Polar residues" evidence="5">
    <location>
        <begin position="93"/>
        <end position="108"/>
    </location>
</feature>
<dbReference type="PROSITE" id="PS50850">
    <property type="entry name" value="MFS"/>
    <property type="match status" value="1"/>
</dbReference>
<feature type="domain" description="Major facilitator superfamily (MFS) profile" evidence="7">
    <location>
        <begin position="404"/>
        <end position="866"/>
    </location>
</feature>
<evidence type="ECO:0000259" key="7">
    <source>
        <dbReference type="PROSITE" id="PS50850"/>
    </source>
</evidence>
<protein>
    <recommendedName>
        <fullName evidence="7">Major facilitator superfamily (MFS) profile domain-containing protein</fullName>
    </recommendedName>
</protein>
<gene>
    <name evidence="8" type="ORF">V5799_016903</name>
</gene>
<dbReference type="EMBL" id="JARKHS020007376">
    <property type="protein sequence ID" value="KAK8781756.1"/>
    <property type="molecule type" value="Genomic_DNA"/>
</dbReference>
<feature type="transmembrane region" description="Helical" evidence="6">
    <location>
        <begin position="696"/>
        <end position="713"/>
    </location>
</feature>
<feature type="transmembrane region" description="Helical" evidence="6">
    <location>
        <begin position="550"/>
        <end position="574"/>
    </location>
</feature>
<feature type="region of interest" description="Disordered" evidence="5">
    <location>
        <begin position="349"/>
        <end position="373"/>
    </location>
</feature>
<dbReference type="InterPro" id="IPR036259">
    <property type="entry name" value="MFS_trans_sf"/>
</dbReference>
<evidence type="ECO:0000313" key="9">
    <source>
        <dbReference type="Proteomes" id="UP001321473"/>
    </source>
</evidence>
<keyword evidence="2 6" id="KW-0812">Transmembrane</keyword>
<evidence type="ECO:0000256" key="6">
    <source>
        <dbReference type="SAM" id="Phobius"/>
    </source>
</evidence>
<feature type="transmembrane region" description="Helical" evidence="6">
    <location>
        <begin position="779"/>
        <end position="801"/>
    </location>
</feature>
<evidence type="ECO:0000256" key="3">
    <source>
        <dbReference type="ARBA" id="ARBA00022989"/>
    </source>
</evidence>
<dbReference type="Pfam" id="PF00083">
    <property type="entry name" value="Sugar_tr"/>
    <property type="match status" value="2"/>
</dbReference>